<dbReference type="InterPro" id="IPR050192">
    <property type="entry name" value="CopG/NikR_regulator"/>
</dbReference>
<dbReference type="GO" id="GO:0010045">
    <property type="term" value="P:response to nickel cation"/>
    <property type="evidence" value="ECO:0007669"/>
    <property type="project" value="InterPro"/>
</dbReference>
<dbReference type="GO" id="GO:0016151">
    <property type="term" value="F:nickel cation binding"/>
    <property type="evidence" value="ECO:0007669"/>
    <property type="project" value="UniProtKB-UniRule"/>
</dbReference>
<evidence type="ECO:0000256" key="4">
    <source>
        <dbReference type="ARBA" id="ARBA00023125"/>
    </source>
</evidence>
<dbReference type="GO" id="GO:0003700">
    <property type="term" value="F:DNA-binding transcription factor activity"/>
    <property type="evidence" value="ECO:0007669"/>
    <property type="project" value="UniProtKB-UniRule"/>
</dbReference>
<feature type="compositionally biased region" description="Basic and acidic residues" evidence="7">
    <location>
        <begin position="135"/>
        <end position="146"/>
    </location>
</feature>
<keyword evidence="5 6" id="KW-0804">Transcription</keyword>
<proteinExistence type="inferred from homology"/>
<dbReference type="PANTHER" id="PTHR34719:SF2">
    <property type="entry name" value="NICKEL-RESPONSIVE REGULATOR"/>
    <property type="match status" value="1"/>
</dbReference>
<dbReference type="GO" id="GO:0003677">
    <property type="term" value="F:DNA binding"/>
    <property type="evidence" value="ECO:0007669"/>
    <property type="project" value="UniProtKB-KW"/>
</dbReference>
<keyword evidence="10" id="KW-1185">Reference proteome</keyword>
<comment type="caution">
    <text evidence="9">The sequence shown here is derived from an EMBL/GenBank/DDBJ whole genome shotgun (WGS) entry which is preliminary data.</text>
</comment>
<dbReference type="NCBIfam" id="NF003381">
    <property type="entry name" value="PRK04460.1"/>
    <property type="match status" value="1"/>
</dbReference>
<dbReference type="Gene3D" id="1.10.1220.10">
    <property type="entry name" value="Met repressor-like"/>
    <property type="match status" value="1"/>
</dbReference>
<feature type="binding site" evidence="6">
    <location>
        <position position="88"/>
    </location>
    <ligand>
        <name>Ni(2+)</name>
        <dbReference type="ChEBI" id="CHEBI:49786"/>
    </ligand>
</feature>
<feature type="binding site" evidence="6">
    <location>
        <position position="96"/>
    </location>
    <ligand>
        <name>Ni(2+)</name>
        <dbReference type="ChEBI" id="CHEBI:49786"/>
    </ligand>
</feature>
<evidence type="ECO:0000256" key="6">
    <source>
        <dbReference type="HAMAP-Rule" id="MF_00476"/>
    </source>
</evidence>
<dbReference type="AlphaFoldDB" id="K1JPE7"/>
<keyword evidence="1 6" id="KW-0533">Nickel</keyword>
<dbReference type="HOGENOM" id="CLU_113319_1_4_4"/>
<feature type="binding site" evidence="6">
    <location>
        <position position="90"/>
    </location>
    <ligand>
        <name>Ni(2+)</name>
        <dbReference type="ChEBI" id="CHEBI:49786"/>
    </ligand>
</feature>
<evidence type="ECO:0000256" key="1">
    <source>
        <dbReference type="ARBA" id="ARBA00022596"/>
    </source>
</evidence>
<dbReference type="SUPFAM" id="SSF55021">
    <property type="entry name" value="ACT-like"/>
    <property type="match status" value="1"/>
</dbReference>
<dbReference type="InterPro" id="IPR022988">
    <property type="entry name" value="Ni_resp_reg_NikR"/>
</dbReference>
<keyword evidence="2 6" id="KW-0479">Metal-binding</keyword>
<dbReference type="InterPro" id="IPR027271">
    <property type="entry name" value="Acetolactate_synth/TF_NikR_C"/>
</dbReference>
<evidence type="ECO:0000256" key="3">
    <source>
        <dbReference type="ARBA" id="ARBA00023015"/>
    </source>
</evidence>
<protein>
    <recommendedName>
        <fullName evidence="6">Putative nickel-responsive regulator</fullName>
    </recommendedName>
</protein>
<evidence type="ECO:0000313" key="10">
    <source>
        <dbReference type="Proteomes" id="UP000005835"/>
    </source>
</evidence>
<dbReference type="PANTHER" id="PTHR34719">
    <property type="entry name" value="NICKEL-RESPONSIVE REGULATOR"/>
    <property type="match status" value="1"/>
</dbReference>
<dbReference type="PATRIC" id="fig|742823.3.peg.263"/>
<dbReference type="EMBL" id="ADMG01000008">
    <property type="protein sequence ID" value="EKB32096.1"/>
    <property type="molecule type" value="Genomic_DNA"/>
</dbReference>
<comment type="similarity">
    <text evidence="6">Belongs to the transcriptional regulatory CopG/NikR family.</text>
</comment>
<feature type="region of interest" description="Disordered" evidence="7">
    <location>
        <begin position="126"/>
        <end position="154"/>
    </location>
</feature>
<accession>K1JPE7</accession>
<evidence type="ECO:0000259" key="8">
    <source>
        <dbReference type="Pfam" id="PF08753"/>
    </source>
</evidence>
<dbReference type="Pfam" id="PF08753">
    <property type="entry name" value="NikR_C"/>
    <property type="match status" value="1"/>
</dbReference>
<dbReference type="OrthoDB" id="9806294at2"/>
<dbReference type="STRING" id="742823.HMPREF9465_00272"/>
<dbReference type="Proteomes" id="UP000005835">
    <property type="component" value="Unassembled WGS sequence"/>
</dbReference>
<dbReference type="eggNOG" id="COG0864">
    <property type="taxonomic scope" value="Bacteria"/>
</dbReference>
<evidence type="ECO:0000256" key="2">
    <source>
        <dbReference type="ARBA" id="ARBA00022723"/>
    </source>
</evidence>
<dbReference type="InterPro" id="IPR014864">
    <property type="entry name" value="TF_NikR_Ni-bd_C"/>
</dbReference>
<keyword evidence="3 6" id="KW-0805">Transcription regulation</keyword>
<evidence type="ECO:0000256" key="7">
    <source>
        <dbReference type="SAM" id="MobiDB-lite"/>
    </source>
</evidence>
<comment type="cofactor">
    <cofactor evidence="6">
        <name>Ni(2+)</name>
        <dbReference type="ChEBI" id="CHEBI:49786"/>
    </cofactor>
    <text evidence="6">Binds 1 nickel ion per subunit.</text>
</comment>
<feature type="binding site" evidence="6">
    <location>
        <position position="77"/>
    </location>
    <ligand>
        <name>Ni(2+)</name>
        <dbReference type="ChEBI" id="CHEBI:49786"/>
    </ligand>
</feature>
<organism evidence="9 10">
    <name type="scientific">Sutterella wadsworthensis 2_1_59BFAA</name>
    <dbReference type="NCBI Taxonomy" id="742823"/>
    <lineage>
        <taxon>Bacteria</taxon>
        <taxon>Pseudomonadati</taxon>
        <taxon>Pseudomonadota</taxon>
        <taxon>Betaproteobacteria</taxon>
        <taxon>Burkholderiales</taxon>
        <taxon>Sutterellaceae</taxon>
        <taxon>Sutterella</taxon>
    </lineage>
</organism>
<dbReference type="InterPro" id="IPR010985">
    <property type="entry name" value="Ribbon_hlx_hlx"/>
</dbReference>
<reference evidence="9 10" key="1">
    <citation type="submission" date="2012-05" db="EMBL/GenBank/DDBJ databases">
        <title>The Genome Sequence of Sutterella wadsworthensis 2_1_59BFAA.</title>
        <authorList>
            <consortium name="The Broad Institute Genome Sequencing Platform"/>
            <person name="Earl A."/>
            <person name="Ward D."/>
            <person name="Feldgarden M."/>
            <person name="Gevers D."/>
            <person name="Daigneault M."/>
            <person name="Strauss J."/>
            <person name="Allen-Vercoe E."/>
            <person name="Walker B."/>
            <person name="Young S.K."/>
            <person name="Zeng Q."/>
            <person name="Gargeya S."/>
            <person name="Fitzgerald M."/>
            <person name="Haas B."/>
            <person name="Abouelleil A."/>
            <person name="Alvarado L."/>
            <person name="Arachchi H.M."/>
            <person name="Berlin A.M."/>
            <person name="Chapman S.B."/>
            <person name="Goldberg J."/>
            <person name="Griggs A."/>
            <person name="Gujja S."/>
            <person name="Hansen M."/>
            <person name="Howarth C."/>
            <person name="Imamovic A."/>
            <person name="Larimer J."/>
            <person name="McCowen C."/>
            <person name="Montmayeur A."/>
            <person name="Murphy C."/>
            <person name="Neiman D."/>
            <person name="Pearson M."/>
            <person name="Priest M."/>
            <person name="Roberts A."/>
            <person name="Saif S."/>
            <person name="Shea T."/>
            <person name="Sisk P."/>
            <person name="Sykes S."/>
            <person name="Wortman J."/>
            <person name="Nusbaum C."/>
            <person name="Birren B."/>
        </authorList>
    </citation>
    <scope>NUCLEOTIDE SEQUENCE [LARGE SCALE GENOMIC DNA]</scope>
    <source>
        <strain evidence="9 10">2_1_59BFAA</strain>
    </source>
</reference>
<dbReference type="NCBIfam" id="NF002815">
    <property type="entry name" value="PRK02967.1"/>
    <property type="match status" value="1"/>
</dbReference>
<dbReference type="InterPro" id="IPR045865">
    <property type="entry name" value="ACT-like_dom_sf"/>
</dbReference>
<dbReference type="CDD" id="cd22231">
    <property type="entry name" value="RHH_NikR_HicB-like"/>
    <property type="match status" value="1"/>
</dbReference>
<comment type="function">
    <text evidence="6">Transcriptional regulator.</text>
</comment>
<dbReference type="Gene3D" id="3.30.70.1150">
    <property type="entry name" value="ACT-like. Chain A, domain 2"/>
    <property type="match status" value="1"/>
</dbReference>
<name>K1JPE7_9BURK</name>
<dbReference type="HAMAP" id="MF_00476">
    <property type="entry name" value="NikR"/>
    <property type="match status" value="1"/>
</dbReference>
<dbReference type="InterPro" id="IPR013321">
    <property type="entry name" value="Arc_rbn_hlx_hlx"/>
</dbReference>
<gene>
    <name evidence="9" type="ORF">HMPREF9465_00272</name>
</gene>
<feature type="domain" description="Transcription factor NikR nickel binding C-terminal" evidence="8">
    <location>
        <begin position="54"/>
        <end position="130"/>
    </location>
</feature>
<sequence length="154" mass="17767">MQRFTLSIDDELAERFDAYLTEHGYANRSECFRDILRNHFTSEDVKDNPSAECVGVLSYAYNHHERQLAMRMTEYQHEHAGEVISTMHVHATHEECVESVVIRGRAEDVVTLSRRLSAEPGVRHGRLNLIPVTPDDTHEHAHEHAHSHDHHHGH</sequence>
<evidence type="ECO:0000256" key="5">
    <source>
        <dbReference type="ARBA" id="ARBA00023163"/>
    </source>
</evidence>
<dbReference type="SUPFAM" id="SSF47598">
    <property type="entry name" value="Ribbon-helix-helix"/>
    <property type="match status" value="1"/>
</dbReference>
<evidence type="ECO:0000313" key="9">
    <source>
        <dbReference type="EMBL" id="EKB32096.1"/>
    </source>
</evidence>
<dbReference type="RefSeq" id="WP_005433371.1">
    <property type="nucleotide sequence ID" value="NZ_JH815513.1"/>
</dbReference>
<keyword evidence="4 6" id="KW-0238">DNA-binding</keyword>